<name>A0A2S6N7G5_RHOGL</name>
<evidence type="ECO:0000313" key="8">
    <source>
        <dbReference type="EMBL" id="PPQ30544.1"/>
    </source>
</evidence>
<comment type="subcellular location">
    <subcellularLocation>
        <location evidence="1">Cell membrane</location>
        <topology evidence="1">Multi-pass membrane protein</topology>
    </subcellularLocation>
</comment>
<feature type="transmembrane region" description="Helical" evidence="7">
    <location>
        <begin position="372"/>
        <end position="400"/>
    </location>
</feature>
<dbReference type="InterPro" id="IPR003370">
    <property type="entry name" value="Chromate_transpt"/>
</dbReference>
<proteinExistence type="inferred from homology"/>
<gene>
    <name evidence="8" type="ORF">CCS01_19025</name>
</gene>
<protein>
    <submittedName>
        <fullName evidence="8">Chromate transporter</fullName>
    </submittedName>
</protein>
<evidence type="ECO:0000256" key="4">
    <source>
        <dbReference type="ARBA" id="ARBA00022692"/>
    </source>
</evidence>
<feature type="transmembrane region" description="Helical" evidence="7">
    <location>
        <begin position="152"/>
        <end position="184"/>
    </location>
</feature>
<feature type="transmembrane region" description="Helical" evidence="7">
    <location>
        <begin position="303"/>
        <end position="327"/>
    </location>
</feature>
<comment type="caution">
    <text evidence="8">The sequence shown here is derived from an EMBL/GenBank/DDBJ whole genome shotgun (WGS) entry which is preliminary data.</text>
</comment>
<dbReference type="EMBL" id="NHRY01000209">
    <property type="protein sequence ID" value="PPQ30544.1"/>
    <property type="molecule type" value="Genomic_DNA"/>
</dbReference>
<feature type="transmembrane region" description="Helical" evidence="7">
    <location>
        <begin position="15"/>
        <end position="37"/>
    </location>
</feature>
<dbReference type="InterPro" id="IPR014047">
    <property type="entry name" value="Chr_Tranpt_l_chain"/>
</dbReference>
<dbReference type="PANTHER" id="PTHR33567:SF3">
    <property type="entry name" value="CHROMATE ION TRANSPORTER (EUROFUNG)"/>
    <property type="match status" value="1"/>
</dbReference>
<evidence type="ECO:0000256" key="6">
    <source>
        <dbReference type="ARBA" id="ARBA00023136"/>
    </source>
</evidence>
<accession>A0A2S6N7G5</accession>
<keyword evidence="4 7" id="KW-0812">Transmembrane</keyword>
<comment type="similarity">
    <text evidence="2">Belongs to the chromate ion transporter (CHR) (TC 2.A.51) family.</text>
</comment>
<keyword evidence="5 7" id="KW-1133">Transmembrane helix</keyword>
<keyword evidence="3" id="KW-1003">Cell membrane</keyword>
<feature type="transmembrane region" description="Helical" evidence="7">
    <location>
        <begin position="205"/>
        <end position="224"/>
    </location>
</feature>
<dbReference type="Pfam" id="PF02417">
    <property type="entry name" value="Chromate_transp"/>
    <property type="match status" value="2"/>
</dbReference>
<dbReference type="OrthoDB" id="8969999at2"/>
<evidence type="ECO:0000256" key="1">
    <source>
        <dbReference type="ARBA" id="ARBA00004651"/>
    </source>
</evidence>
<keyword evidence="9" id="KW-1185">Reference proteome</keyword>
<organism evidence="8 9">
    <name type="scientific">Rhodopila globiformis</name>
    <name type="common">Rhodopseudomonas globiformis</name>
    <dbReference type="NCBI Taxonomy" id="1071"/>
    <lineage>
        <taxon>Bacteria</taxon>
        <taxon>Pseudomonadati</taxon>
        <taxon>Pseudomonadota</taxon>
        <taxon>Alphaproteobacteria</taxon>
        <taxon>Acetobacterales</taxon>
        <taxon>Acetobacteraceae</taxon>
        <taxon>Rhodopila</taxon>
    </lineage>
</organism>
<dbReference type="AlphaFoldDB" id="A0A2S6N7G5"/>
<dbReference type="Proteomes" id="UP000239724">
    <property type="component" value="Unassembled WGS sequence"/>
</dbReference>
<evidence type="ECO:0000256" key="3">
    <source>
        <dbReference type="ARBA" id="ARBA00022475"/>
    </source>
</evidence>
<feature type="transmembrane region" description="Helical" evidence="7">
    <location>
        <begin position="88"/>
        <end position="111"/>
    </location>
</feature>
<evidence type="ECO:0000313" key="9">
    <source>
        <dbReference type="Proteomes" id="UP000239724"/>
    </source>
</evidence>
<dbReference type="PANTHER" id="PTHR33567">
    <property type="entry name" value="CHROMATE ION TRANSPORTER (EUROFUNG)"/>
    <property type="match status" value="1"/>
</dbReference>
<reference evidence="8 9" key="1">
    <citation type="journal article" date="2018" name="Arch. Microbiol.">
        <title>New insights into the metabolic potential of the phototrophic purple bacterium Rhodopila globiformis DSM 161(T) from its draft genome sequence and evidence for a vanadium-dependent nitrogenase.</title>
        <authorList>
            <person name="Imhoff J.F."/>
            <person name="Rahn T."/>
            <person name="Kunzel S."/>
            <person name="Neulinger S.C."/>
        </authorList>
    </citation>
    <scope>NUCLEOTIDE SEQUENCE [LARGE SCALE GENOMIC DNA]</scope>
    <source>
        <strain evidence="8 9">DSM 161</strain>
    </source>
</reference>
<dbReference type="GO" id="GO:0005886">
    <property type="term" value="C:plasma membrane"/>
    <property type="evidence" value="ECO:0007669"/>
    <property type="project" value="UniProtKB-SubCell"/>
</dbReference>
<evidence type="ECO:0000256" key="5">
    <source>
        <dbReference type="ARBA" id="ARBA00022989"/>
    </source>
</evidence>
<evidence type="ECO:0000256" key="7">
    <source>
        <dbReference type="SAM" id="Phobius"/>
    </source>
</evidence>
<feature type="transmembrane region" description="Helical" evidence="7">
    <location>
        <begin position="339"/>
        <end position="360"/>
    </location>
</feature>
<dbReference type="NCBIfam" id="TIGR00937">
    <property type="entry name" value="2A51"/>
    <property type="match status" value="1"/>
</dbReference>
<keyword evidence="6 7" id="KW-0472">Membrane</keyword>
<feature type="transmembrane region" description="Helical" evidence="7">
    <location>
        <begin position="123"/>
        <end position="140"/>
    </location>
</feature>
<feature type="transmembrane region" description="Helical" evidence="7">
    <location>
        <begin position="49"/>
        <end position="68"/>
    </location>
</feature>
<dbReference type="PIRSF" id="PIRSF004810">
    <property type="entry name" value="ChrA"/>
    <property type="match status" value="1"/>
</dbReference>
<sequence length="409" mass="41977">MAAPVAQQADRGSPVGIFLAFLRLGCTSFGGPIAHLGYMRADFVAKRQWLTEAVFADIVALCQFMPGPASSQTGMAIGLLRGGPLGMLAAWLGFTLPSALVMTAFAYGLGAVGDVSDAGWLRGLRLVAVAVVAQAVWGMARNLAAGRERASVAVAACLVCLAVPSSLGQISAIVMGAVAGVLLLPRVAMPCDRAAALNVRIPRGVAVALLATFGVLLLGLPWVADAAGGQAVRLVSTFYRAGSLVFGGGHVVLPLLQQAVVPPGWVGQDVFLAGYGATQAMPGPIFTFAAFLGAVEQPGPNGWMGALLATLGIFGPSFLLIGGLLPFWDTLRHRPNVRAALSGVNAAVVGVLLAALYHPIWAGTIHHPVDFGFALVAFLLLTVWALPAWSVVAIGAIAGWDMAATGLFG</sequence>
<evidence type="ECO:0000256" key="2">
    <source>
        <dbReference type="ARBA" id="ARBA00005262"/>
    </source>
</evidence>
<dbReference type="RefSeq" id="WP_104520400.1">
    <property type="nucleotide sequence ID" value="NZ_NHRY01000209.1"/>
</dbReference>
<dbReference type="GO" id="GO:0015109">
    <property type="term" value="F:chromate transmembrane transporter activity"/>
    <property type="evidence" value="ECO:0007669"/>
    <property type="project" value="InterPro"/>
</dbReference>